<evidence type="ECO:0000256" key="4">
    <source>
        <dbReference type="ARBA" id="ARBA00023242"/>
    </source>
</evidence>
<sequence length="748" mass="82088">MFNDSHLLKKVLMIIDECGRILATPGEGGGVREGERESVAGAALLALQMVESALEKQDSFFSLMRQNNLSVMVTPLDQLLLGINPRSGLADHFINIASYMSLTWETPELALSAVNILISSSHSVKVAKEMAVAISNNKKAKSNIIHGFVEHLEWEGPDTPSDDPAESPTATVAGVHRQVQLGILRLLSDCVGKPPNIAHLLLGFEARRGKQISETTLQDPGVLESPRTVLHSLLSLVQHSSDPRNPIGCHYGNPKLAELCYKVIFQLCSHHDLSTPTLRYLRNNHDFFHAQLSAIPLDVARLRPAEGEEEEGEGELGGVRIMTSQQVSLLHQQAWLLKAVAIEMRVTAETQLRSHNQRLVDLLMSEKSTNWNPVLGHVTGSVMSELTEYQPELSIANEGQRKILVLLDLVTFEDLPLPPLQAEFEAAIQSCDTEDPSSGLTYTDVRQLHQMMMTEVNSLRGGVGASAQRHSLLQEVQSALEVVVLRNSVLENRHGNTHLFRGWRQVVEISLHSLLGGGGSNEGRGGAEKKEREISVLFELIQGLLARVEGRGRGALSGEVFRVLLVLMSHLSFITTTAVTEDDDSLLTLIFSAPLQSILRDLLTAVQQTPGAMQLARAHLYGALLYFLTVSRQQHSSDSSNHRGQTGLRLEWSEDSLAAGNLATIASFGEPLMEIVCRDASSGHDVTRMLSLSLLDAMFSIDRDGSWLRFIVSRGYLAKLAASLLWEDEALQKMLHPLPDTAQSSLCP</sequence>
<dbReference type="Pfam" id="PF11894">
    <property type="entry name" value="Nup192"/>
    <property type="match status" value="1"/>
</dbReference>
<dbReference type="InterPro" id="IPR021827">
    <property type="entry name" value="Nup186/Nup192/Nup205"/>
</dbReference>
<protein>
    <submittedName>
        <fullName evidence="5">Nuclear pore complex protein Nup205</fullName>
    </submittedName>
</protein>
<evidence type="ECO:0000256" key="1">
    <source>
        <dbReference type="ARBA" id="ARBA00004123"/>
    </source>
</evidence>
<comment type="similarity">
    <text evidence="2">Belongs to the NUP186/NUP192/NUP205 family.</text>
</comment>
<keyword evidence="6" id="KW-1185">Reference proteome</keyword>
<evidence type="ECO:0000313" key="5">
    <source>
        <dbReference type="EMBL" id="CAI8023966.1"/>
    </source>
</evidence>
<comment type="subcellular location">
    <subcellularLocation>
        <location evidence="1">Nucleus</location>
    </subcellularLocation>
</comment>
<gene>
    <name evidence="5" type="ORF">GBAR_LOCUS13971</name>
</gene>
<organism evidence="5 6">
    <name type="scientific">Geodia barretti</name>
    <name type="common">Barrett's horny sponge</name>
    <dbReference type="NCBI Taxonomy" id="519541"/>
    <lineage>
        <taxon>Eukaryota</taxon>
        <taxon>Metazoa</taxon>
        <taxon>Porifera</taxon>
        <taxon>Demospongiae</taxon>
        <taxon>Heteroscleromorpha</taxon>
        <taxon>Tetractinellida</taxon>
        <taxon>Astrophorina</taxon>
        <taxon>Geodiidae</taxon>
        <taxon>Geodia</taxon>
    </lineage>
</organism>
<evidence type="ECO:0000313" key="6">
    <source>
        <dbReference type="Proteomes" id="UP001174909"/>
    </source>
</evidence>
<keyword evidence="3" id="KW-0813">Transport</keyword>
<dbReference type="Proteomes" id="UP001174909">
    <property type="component" value="Unassembled WGS sequence"/>
</dbReference>
<accession>A0AA35WP31</accession>
<reference evidence="5" key="1">
    <citation type="submission" date="2023-03" db="EMBL/GenBank/DDBJ databases">
        <authorList>
            <person name="Steffen K."/>
            <person name="Cardenas P."/>
        </authorList>
    </citation>
    <scope>NUCLEOTIDE SEQUENCE</scope>
</reference>
<dbReference type="GO" id="GO:0044611">
    <property type="term" value="C:nuclear pore inner ring"/>
    <property type="evidence" value="ECO:0007669"/>
    <property type="project" value="TreeGrafter"/>
</dbReference>
<dbReference type="AlphaFoldDB" id="A0AA35WP31"/>
<dbReference type="PANTHER" id="PTHR31344">
    <property type="entry name" value="NUCLEAR PORE COMPLEX PROTEIN NUP205"/>
    <property type="match status" value="1"/>
</dbReference>
<evidence type="ECO:0000256" key="3">
    <source>
        <dbReference type="ARBA" id="ARBA00022448"/>
    </source>
</evidence>
<dbReference type="PANTHER" id="PTHR31344:SF0">
    <property type="entry name" value="NUCLEAR PORE COMPLEX PROTEIN NUP205"/>
    <property type="match status" value="1"/>
</dbReference>
<dbReference type="EMBL" id="CASHTH010002047">
    <property type="protein sequence ID" value="CAI8023966.1"/>
    <property type="molecule type" value="Genomic_DNA"/>
</dbReference>
<keyword evidence="4" id="KW-0539">Nucleus</keyword>
<comment type="caution">
    <text evidence="5">The sequence shown here is derived from an EMBL/GenBank/DDBJ whole genome shotgun (WGS) entry which is preliminary data.</text>
</comment>
<evidence type="ECO:0000256" key="2">
    <source>
        <dbReference type="ARBA" id="ARBA00005892"/>
    </source>
</evidence>
<proteinExistence type="inferred from homology"/>
<dbReference type="GO" id="GO:0006999">
    <property type="term" value="P:nuclear pore organization"/>
    <property type="evidence" value="ECO:0007669"/>
    <property type="project" value="TreeGrafter"/>
</dbReference>
<dbReference type="GO" id="GO:0017056">
    <property type="term" value="F:structural constituent of nuclear pore"/>
    <property type="evidence" value="ECO:0007669"/>
    <property type="project" value="TreeGrafter"/>
</dbReference>
<name>A0AA35WP31_GEOBA</name>